<dbReference type="Gene3D" id="1.10.260.40">
    <property type="entry name" value="lambda repressor-like DNA-binding domains"/>
    <property type="match status" value="1"/>
</dbReference>
<dbReference type="InterPro" id="IPR028082">
    <property type="entry name" value="Peripla_BP_I"/>
</dbReference>
<evidence type="ECO:0000259" key="4">
    <source>
        <dbReference type="PROSITE" id="PS50932"/>
    </source>
</evidence>
<dbReference type="EMBL" id="CP102290">
    <property type="protein sequence ID" value="UWP61260.1"/>
    <property type="molecule type" value="Genomic_DNA"/>
</dbReference>
<gene>
    <name evidence="5" type="ORF">NQ502_09625</name>
</gene>
<sequence>MKASIRKISEITGFSPATVSNALNSKRGVKKSTADAIFKTAQELGYYDNTKIDTITFLIYKNTGKVVTDTPFFEDLIKGIETETQAQGYALNICTIVASMPESQKTLTAILNNPANALLILATELAEEDLEFFKTFRGPLVLIDGRFSSSDFNSVSIENTDSVFHAVEYLIKRGHKKIGYLKSNLRINNFREREEGYRKALDHYSLNYNPKHTFLMTPTFDSAFDDLDTQLSETTDMPTAFFAENDILALGAIRALTKHGYALPDDISLIGFDDFPYSTISTPPLTTIHVFKQEMGQVAIKKLLNIIDASDVGVPVKTEVSTQLIVRDSVKDLTV</sequence>
<dbReference type="SUPFAM" id="SSF53822">
    <property type="entry name" value="Periplasmic binding protein-like I"/>
    <property type="match status" value="1"/>
</dbReference>
<feature type="domain" description="HTH lacI-type" evidence="4">
    <location>
        <begin position="3"/>
        <end position="46"/>
    </location>
</feature>
<name>A0ABY5VL07_9FIRM</name>
<dbReference type="InterPro" id="IPR010982">
    <property type="entry name" value="Lambda_DNA-bd_dom_sf"/>
</dbReference>
<protein>
    <submittedName>
        <fullName evidence="5">LacI family DNA-binding transcriptional regulator</fullName>
    </submittedName>
</protein>
<dbReference type="PANTHER" id="PTHR30146">
    <property type="entry name" value="LACI-RELATED TRANSCRIPTIONAL REPRESSOR"/>
    <property type="match status" value="1"/>
</dbReference>
<dbReference type="InterPro" id="IPR000843">
    <property type="entry name" value="HTH_LacI"/>
</dbReference>
<dbReference type="Gene3D" id="3.40.50.2300">
    <property type="match status" value="2"/>
</dbReference>
<keyword evidence="6" id="KW-1185">Reference proteome</keyword>
<dbReference type="PANTHER" id="PTHR30146:SF109">
    <property type="entry name" value="HTH-TYPE TRANSCRIPTIONAL REGULATOR GALS"/>
    <property type="match status" value="1"/>
</dbReference>
<evidence type="ECO:0000313" key="6">
    <source>
        <dbReference type="Proteomes" id="UP001060164"/>
    </source>
</evidence>
<evidence type="ECO:0000256" key="1">
    <source>
        <dbReference type="ARBA" id="ARBA00023015"/>
    </source>
</evidence>
<dbReference type="SMART" id="SM00354">
    <property type="entry name" value="HTH_LACI"/>
    <property type="match status" value="1"/>
</dbReference>
<dbReference type="PROSITE" id="PS50932">
    <property type="entry name" value="HTH_LACI_2"/>
    <property type="match status" value="1"/>
</dbReference>
<keyword evidence="3" id="KW-0804">Transcription</keyword>
<dbReference type="SUPFAM" id="SSF47413">
    <property type="entry name" value="lambda repressor-like DNA-binding domains"/>
    <property type="match status" value="1"/>
</dbReference>
<dbReference type="InterPro" id="IPR046335">
    <property type="entry name" value="LacI/GalR-like_sensor"/>
</dbReference>
<evidence type="ECO:0000256" key="3">
    <source>
        <dbReference type="ARBA" id="ARBA00023163"/>
    </source>
</evidence>
<dbReference type="RefSeq" id="WP_028527732.1">
    <property type="nucleotide sequence ID" value="NZ_CABLBR010000004.1"/>
</dbReference>
<dbReference type="Pfam" id="PF13377">
    <property type="entry name" value="Peripla_BP_3"/>
    <property type="match status" value="1"/>
</dbReference>
<dbReference type="Proteomes" id="UP001060164">
    <property type="component" value="Chromosome"/>
</dbReference>
<evidence type="ECO:0000313" key="5">
    <source>
        <dbReference type="EMBL" id="UWP61260.1"/>
    </source>
</evidence>
<keyword evidence="1" id="KW-0805">Transcription regulation</keyword>
<dbReference type="GO" id="GO:0003677">
    <property type="term" value="F:DNA binding"/>
    <property type="evidence" value="ECO:0007669"/>
    <property type="project" value="UniProtKB-KW"/>
</dbReference>
<reference evidence="5" key="1">
    <citation type="journal article" date="2022" name="Cell">
        <title>Design, construction, and in vivo augmentation of a complex gut microbiome.</title>
        <authorList>
            <person name="Cheng A.G."/>
            <person name="Ho P.Y."/>
            <person name="Aranda-Diaz A."/>
            <person name="Jain S."/>
            <person name="Yu F.B."/>
            <person name="Meng X."/>
            <person name="Wang M."/>
            <person name="Iakiviak M."/>
            <person name="Nagashima K."/>
            <person name="Zhao A."/>
            <person name="Murugkar P."/>
            <person name="Patil A."/>
            <person name="Atabakhsh K."/>
            <person name="Weakley A."/>
            <person name="Yan J."/>
            <person name="Brumbaugh A.R."/>
            <person name="Higginbottom S."/>
            <person name="Dimas A."/>
            <person name="Shiver A.L."/>
            <person name="Deutschbauer A."/>
            <person name="Neff N."/>
            <person name="Sonnenburg J.L."/>
            <person name="Huang K.C."/>
            <person name="Fischbach M.A."/>
        </authorList>
    </citation>
    <scope>NUCLEOTIDE SEQUENCE</scope>
    <source>
        <strain evidence="5">DSM 19829</strain>
    </source>
</reference>
<keyword evidence="2 5" id="KW-0238">DNA-binding</keyword>
<proteinExistence type="predicted"/>
<dbReference type="CDD" id="cd01392">
    <property type="entry name" value="HTH_LacI"/>
    <property type="match status" value="1"/>
</dbReference>
<evidence type="ECO:0000256" key="2">
    <source>
        <dbReference type="ARBA" id="ARBA00023125"/>
    </source>
</evidence>
<accession>A0ABY5VL07</accession>
<organism evidence="5 6">
    <name type="scientific">Ruminococcus gauvreauii</name>
    <dbReference type="NCBI Taxonomy" id="438033"/>
    <lineage>
        <taxon>Bacteria</taxon>
        <taxon>Bacillati</taxon>
        <taxon>Bacillota</taxon>
        <taxon>Clostridia</taxon>
        <taxon>Eubacteriales</taxon>
        <taxon>Oscillospiraceae</taxon>
        <taxon>Ruminococcus</taxon>
    </lineage>
</organism>